<dbReference type="Gramene" id="ESQ34441">
    <property type="protein sequence ID" value="ESQ34441"/>
    <property type="gene ID" value="EUTSA_v10009587mg"/>
</dbReference>
<dbReference type="PANTHER" id="PTHR31286:SF178">
    <property type="entry name" value="DUF4283 DOMAIN-CONTAINING PROTEIN"/>
    <property type="match status" value="1"/>
</dbReference>
<feature type="compositionally biased region" description="Basic and acidic residues" evidence="1">
    <location>
        <begin position="288"/>
        <end position="316"/>
    </location>
</feature>
<dbReference type="Pfam" id="PF14111">
    <property type="entry name" value="DUF4283"/>
    <property type="match status" value="1"/>
</dbReference>
<keyword evidence="5" id="KW-1185">Reference proteome</keyword>
<evidence type="ECO:0000313" key="5">
    <source>
        <dbReference type="Proteomes" id="UP000030689"/>
    </source>
</evidence>
<feature type="domain" description="DUF4283" evidence="2">
    <location>
        <begin position="37"/>
        <end position="116"/>
    </location>
</feature>
<feature type="region of interest" description="Disordered" evidence="1">
    <location>
        <begin position="222"/>
        <end position="418"/>
    </location>
</feature>
<dbReference type="InterPro" id="IPR040256">
    <property type="entry name" value="At4g02000-like"/>
</dbReference>
<evidence type="ECO:0000259" key="2">
    <source>
        <dbReference type="Pfam" id="PF14111"/>
    </source>
</evidence>
<protein>
    <recommendedName>
        <fullName evidence="6">DUF4283 domain-containing protein</fullName>
    </recommendedName>
</protein>
<dbReference type="Pfam" id="PF14392">
    <property type="entry name" value="zf-CCHC_4"/>
    <property type="match status" value="1"/>
</dbReference>
<sequence length="485" mass="55432">MAKQSDLISARGKSSLKLDPIVIPPFDNSDLVASYDLTLMGRVLNPEMQAHRVRALIALMPQAWNLEGRVQGMDLGRGKFQFRFQSEEELNSVLEKRPFFFDQWMFPLERWVPSVRVDFPSTMLFWIHIDGIPPHYLKEQTVKSIGEKLGDLIQWEVNPAKVRVLVECENPLQFERLVQFSSTGDEVVVTFRYEKLEKFCFICQRISHDGRHCPDLEREQRAFKSKQGNKRDWNQKQQAILKGEEGPYRRYGKSERIQDKQKPSVRRELFSQKETQPERNQGRLQGKQSRESTKSWVERSFGEKSTKSEKSQDHKSSARGASEIVIADVDKRDTVRASPKGSGSRNTLLEEKKKLFKPASWYRDPSSGKGKSASDPGKSRKERSPSLSANKRSQVEEGKIHVSKPPVSTGSQVMDTNSSCDLEEVISPMKEMMTSNSQSMSESLDDRGGRRGKPIRSRLGPRSNVSLQVKKKIIRSPTKGLMTKK</sequence>
<dbReference type="KEGG" id="eus:EUTSA_v10009587mg"/>
<gene>
    <name evidence="4" type="ORF">EUTSA_v10009587mg</name>
</gene>
<dbReference type="PANTHER" id="PTHR31286">
    <property type="entry name" value="GLYCINE-RICH CELL WALL STRUCTURAL PROTEIN 1.8-LIKE"/>
    <property type="match status" value="1"/>
</dbReference>
<feature type="compositionally biased region" description="Basic and acidic residues" evidence="1">
    <location>
        <begin position="242"/>
        <end position="281"/>
    </location>
</feature>
<evidence type="ECO:0000256" key="1">
    <source>
        <dbReference type="SAM" id="MobiDB-lite"/>
    </source>
</evidence>
<feature type="region of interest" description="Disordered" evidence="1">
    <location>
        <begin position="431"/>
        <end position="466"/>
    </location>
</feature>
<evidence type="ECO:0008006" key="6">
    <source>
        <dbReference type="Google" id="ProtNLM"/>
    </source>
</evidence>
<feature type="compositionally biased region" description="Polar residues" evidence="1">
    <location>
        <begin position="406"/>
        <end position="418"/>
    </location>
</feature>
<reference evidence="4 5" key="1">
    <citation type="journal article" date="2013" name="Front. Plant Sci.">
        <title>The Reference Genome of the Halophytic Plant Eutrema salsugineum.</title>
        <authorList>
            <person name="Yang R."/>
            <person name="Jarvis D.E."/>
            <person name="Chen H."/>
            <person name="Beilstein M.A."/>
            <person name="Grimwood J."/>
            <person name="Jenkins J."/>
            <person name="Shu S."/>
            <person name="Prochnik S."/>
            <person name="Xin M."/>
            <person name="Ma C."/>
            <person name="Schmutz J."/>
            <person name="Wing R.A."/>
            <person name="Mitchell-Olds T."/>
            <person name="Schumaker K.S."/>
            <person name="Wang X."/>
        </authorList>
    </citation>
    <scope>NUCLEOTIDE SEQUENCE [LARGE SCALE GENOMIC DNA]</scope>
</reference>
<dbReference type="Proteomes" id="UP000030689">
    <property type="component" value="Unassembled WGS sequence"/>
</dbReference>
<evidence type="ECO:0000313" key="4">
    <source>
        <dbReference type="EMBL" id="ESQ34441.1"/>
    </source>
</evidence>
<dbReference type="OMA" id="CMRITHE"/>
<evidence type="ECO:0000259" key="3">
    <source>
        <dbReference type="Pfam" id="PF14392"/>
    </source>
</evidence>
<dbReference type="eggNOG" id="KOG1075">
    <property type="taxonomic scope" value="Eukaryota"/>
</dbReference>
<dbReference type="EMBL" id="KI517683">
    <property type="protein sequence ID" value="ESQ34441.1"/>
    <property type="molecule type" value="Genomic_DNA"/>
</dbReference>
<feature type="compositionally biased region" description="Polar residues" evidence="1">
    <location>
        <begin position="433"/>
        <end position="442"/>
    </location>
</feature>
<dbReference type="InterPro" id="IPR025558">
    <property type="entry name" value="DUF4283"/>
</dbReference>
<name>V4MRN8_EUTSA</name>
<dbReference type="AlphaFoldDB" id="V4MRN8"/>
<dbReference type="InterPro" id="IPR025836">
    <property type="entry name" value="Zn_knuckle_CX2CX4HX4C"/>
</dbReference>
<organism evidence="4 5">
    <name type="scientific">Eutrema salsugineum</name>
    <name type="common">Saltwater cress</name>
    <name type="synonym">Sisymbrium salsugineum</name>
    <dbReference type="NCBI Taxonomy" id="72664"/>
    <lineage>
        <taxon>Eukaryota</taxon>
        <taxon>Viridiplantae</taxon>
        <taxon>Streptophyta</taxon>
        <taxon>Embryophyta</taxon>
        <taxon>Tracheophyta</taxon>
        <taxon>Spermatophyta</taxon>
        <taxon>Magnoliopsida</taxon>
        <taxon>eudicotyledons</taxon>
        <taxon>Gunneridae</taxon>
        <taxon>Pentapetalae</taxon>
        <taxon>rosids</taxon>
        <taxon>malvids</taxon>
        <taxon>Brassicales</taxon>
        <taxon>Brassicaceae</taxon>
        <taxon>Eutremeae</taxon>
        <taxon>Eutrema</taxon>
    </lineage>
</organism>
<feature type="domain" description="Zinc knuckle CX2CX4HX4C" evidence="3">
    <location>
        <begin position="169"/>
        <end position="214"/>
    </location>
</feature>
<accession>V4MRN8</accession>
<proteinExistence type="predicted"/>